<name>A0A5C6QM55_9GAMM</name>
<feature type="domain" description="PilZ" evidence="1">
    <location>
        <begin position="155"/>
        <end position="257"/>
    </location>
</feature>
<dbReference type="SUPFAM" id="SSF141371">
    <property type="entry name" value="PilZ domain-like"/>
    <property type="match status" value="1"/>
</dbReference>
<gene>
    <name evidence="2" type="ORF">ESZ36_07870</name>
</gene>
<feature type="domain" description="PilZ" evidence="1">
    <location>
        <begin position="503"/>
        <end position="601"/>
    </location>
</feature>
<dbReference type="AlphaFoldDB" id="A0A5C6QM55"/>
<comment type="caution">
    <text evidence="2">The sequence shown here is derived from an EMBL/GenBank/DDBJ whole genome shotgun (WGS) entry which is preliminary data.</text>
</comment>
<protein>
    <submittedName>
        <fullName evidence="2">PilZ domain-containing protein</fullName>
    </submittedName>
</protein>
<dbReference type="Gene3D" id="2.40.10.220">
    <property type="entry name" value="predicted glycosyltransferase like domains"/>
    <property type="match status" value="1"/>
</dbReference>
<dbReference type="InterPro" id="IPR009875">
    <property type="entry name" value="PilZ_domain"/>
</dbReference>
<dbReference type="Pfam" id="PF07238">
    <property type="entry name" value="PilZ"/>
    <property type="match status" value="2"/>
</dbReference>
<keyword evidence="3" id="KW-1185">Reference proteome</keyword>
<dbReference type="RefSeq" id="WP_146785935.1">
    <property type="nucleotide sequence ID" value="NZ_VOLT01000003.1"/>
</dbReference>
<accession>A0A5C6QM55</accession>
<reference evidence="2 3" key="1">
    <citation type="submission" date="2019-07" db="EMBL/GenBank/DDBJ databases">
        <title>Genomes of sea-ice associated Colwellia species.</title>
        <authorList>
            <person name="Bowman J.P."/>
        </authorList>
    </citation>
    <scope>NUCLEOTIDE SEQUENCE [LARGE SCALE GENOMIC DNA]</scope>
    <source>
        <strain evidence="2 3">ACAM 459</strain>
    </source>
</reference>
<evidence type="ECO:0000313" key="3">
    <source>
        <dbReference type="Proteomes" id="UP000321822"/>
    </source>
</evidence>
<dbReference type="EMBL" id="VOLT01000003">
    <property type="protein sequence ID" value="TWX69847.1"/>
    <property type="molecule type" value="Genomic_DNA"/>
</dbReference>
<proteinExistence type="predicted"/>
<evidence type="ECO:0000259" key="1">
    <source>
        <dbReference type="Pfam" id="PF07238"/>
    </source>
</evidence>
<organism evidence="2 3">
    <name type="scientific">Colwellia demingiae</name>
    <dbReference type="NCBI Taxonomy" id="89401"/>
    <lineage>
        <taxon>Bacteria</taxon>
        <taxon>Pseudomonadati</taxon>
        <taxon>Pseudomonadota</taxon>
        <taxon>Gammaproteobacteria</taxon>
        <taxon>Alteromonadales</taxon>
        <taxon>Colwelliaceae</taxon>
        <taxon>Colwellia</taxon>
    </lineage>
</organism>
<dbReference type="OrthoDB" id="6208912at2"/>
<sequence length="822" mass="93488">MDKDFSKHHKIIANFRGEVNKNSFEASYSTVTEHLNKTEKFLLKMELKRLAGGCARSIDLRGLVNGECQLFDFQGQTHFLDDVAIATFKENVAAYGSYTFGVYESVKNAKNSFRNIYQNEKVTPSVVESIKNNNKSGTEKLQYPAKLNFLANYPNRAEERMNFAIPITLTVLNKQQLVTTSIDLSVKGIKFKLINDISLFKGDQLSIAFTGLEQEFQFSKDDSFYFEVKNVLRDSGTQLIGCLRVDIPENDSFERFLVGYIQGNKRRYKINLDNSLAALQTRSLEQYALVKLNELIIFMHSAKGDMNKISPRYALTTKNNQKLYQYWHDEKKRSALHYLINAERLARLNVLQQQGKGLLVFSFIHQHKGDKFFYTVDEEQLKGDNAFFMQFLAFAASKSSFAITALKSLTIDAEQAYSPFTLSTALTKQQNYLNPPLTDEVNDILAHLPYAVTATDVTGTSDFSDYQALGYEGIDLERLKSLRQKHNDKESRVDEITLSYGHQRQEVRFKYQTPVSIESEASNWSGLSADFSVSGLKVDLENPAVLSKGDIVHLSFPKLQKITSAFDLKQLPYKIMRISKDKKVVNLRVSVKEHQHIGRSFFKLLIDKNKNKLTPDEYAMLTPGLSGALRTLYAVNMEIPTAMVQSSGSRYKVENLVVGTHGYQSHKNLLSAMLRLSDRHGYYNLYPLLGNLQVSNLIDQHMKKLVASDTAVSELIYIAIDASITDIEKSVTIKQVSELNTPQMRNFFIKNALKQGDFYSLQLKLSRSDEAHMEHLNPELAYIGSYAIHRGKQLEQDIYSVAGLVQLIDVTQETLLRYELNQ</sequence>
<dbReference type="GO" id="GO:0035438">
    <property type="term" value="F:cyclic-di-GMP binding"/>
    <property type="evidence" value="ECO:0007669"/>
    <property type="project" value="InterPro"/>
</dbReference>
<evidence type="ECO:0000313" key="2">
    <source>
        <dbReference type="EMBL" id="TWX69847.1"/>
    </source>
</evidence>
<dbReference type="Proteomes" id="UP000321822">
    <property type="component" value="Unassembled WGS sequence"/>
</dbReference>